<dbReference type="Ensembl" id="ENSLACT00000013662.1">
    <property type="protein sequence ID" value="ENSLACP00000013566.1"/>
    <property type="gene ID" value="ENSLACG00000011945.1"/>
</dbReference>
<feature type="domain" description="DUF4371" evidence="1">
    <location>
        <begin position="165"/>
        <end position="249"/>
    </location>
</feature>
<evidence type="ECO:0000313" key="2">
    <source>
        <dbReference type="Ensembl" id="ENSLACP00000013566.1"/>
    </source>
</evidence>
<name>H3AV95_LATCH</name>
<protein>
    <recommendedName>
        <fullName evidence="1">DUF4371 domain-containing protein</fullName>
    </recommendedName>
</protein>
<dbReference type="SUPFAM" id="SSF53098">
    <property type="entry name" value="Ribonuclease H-like"/>
    <property type="match status" value="1"/>
</dbReference>
<reference evidence="2" key="3">
    <citation type="submission" date="2025-09" db="UniProtKB">
        <authorList>
            <consortium name="Ensembl"/>
        </authorList>
    </citation>
    <scope>IDENTIFICATION</scope>
</reference>
<keyword evidence="3" id="KW-1185">Reference proteome</keyword>
<dbReference type="GeneTree" id="ENSGT00950000182812"/>
<dbReference type="eggNOG" id="ENOG502QS6T">
    <property type="taxonomic scope" value="Eukaryota"/>
</dbReference>
<organism evidence="2 3">
    <name type="scientific">Latimeria chalumnae</name>
    <name type="common">Coelacanth</name>
    <dbReference type="NCBI Taxonomy" id="7897"/>
    <lineage>
        <taxon>Eukaryota</taxon>
        <taxon>Metazoa</taxon>
        <taxon>Chordata</taxon>
        <taxon>Craniata</taxon>
        <taxon>Vertebrata</taxon>
        <taxon>Euteleostomi</taxon>
        <taxon>Coelacanthiformes</taxon>
        <taxon>Coelacanthidae</taxon>
        <taxon>Latimeria</taxon>
    </lineage>
</organism>
<proteinExistence type="predicted"/>
<dbReference type="OMA" id="FPKFVSY"/>
<reference evidence="3" key="1">
    <citation type="submission" date="2011-08" db="EMBL/GenBank/DDBJ databases">
        <title>The draft genome of Latimeria chalumnae.</title>
        <authorList>
            <person name="Di Palma F."/>
            <person name="Alfoldi J."/>
            <person name="Johnson J."/>
            <person name="Berlin A."/>
            <person name="Gnerre S."/>
            <person name="Jaffe D."/>
            <person name="MacCallum I."/>
            <person name="Young S."/>
            <person name="Walker B.J."/>
            <person name="Lander E."/>
            <person name="Lindblad-Toh K."/>
        </authorList>
    </citation>
    <scope>NUCLEOTIDE SEQUENCE [LARGE SCALE GENOMIC DNA]</scope>
    <source>
        <strain evidence="3">Wild caught</strain>
    </source>
</reference>
<dbReference type="InterPro" id="IPR025398">
    <property type="entry name" value="DUF4371"/>
</dbReference>
<dbReference type="InParanoid" id="H3AV95"/>
<dbReference type="InterPro" id="IPR012337">
    <property type="entry name" value="RNaseH-like_sf"/>
</dbReference>
<dbReference type="PANTHER" id="PTHR45913:SF5">
    <property type="entry name" value="GENERAL TRANSCRIPTION FACTOR II-I REPEAT DOMAIN-CONTAINING PROTEIN 2A-LIKE PROTEIN"/>
    <property type="match status" value="1"/>
</dbReference>
<evidence type="ECO:0000313" key="3">
    <source>
        <dbReference type="Proteomes" id="UP000008672"/>
    </source>
</evidence>
<dbReference type="Pfam" id="PF14291">
    <property type="entry name" value="DUF4371"/>
    <property type="match status" value="1"/>
</dbReference>
<dbReference type="Proteomes" id="UP000008672">
    <property type="component" value="Unassembled WGS sequence"/>
</dbReference>
<accession>H3AV95</accession>
<dbReference type="AlphaFoldDB" id="H3AV95"/>
<reference evidence="2" key="2">
    <citation type="submission" date="2025-08" db="UniProtKB">
        <authorList>
            <consortium name="Ensembl"/>
        </authorList>
    </citation>
    <scope>IDENTIFICATION</scope>
</reference>
<evidence type="ECO:0000259" key="1">
    <source>
        <dbReference type="Pfam" id="PF14291"/>
    </source>
</evidence>
<dbReference type="EMBL" id="AFYH01150621">
    <property type="status" value="NOT_ANNOTATED_CDS"/>
    <property type="molecule type" value="Genomic_DNA"/>
</dbReference>
<dbReference type="HOGENOM" id="CLU_021316_5_1_1"/>
<dbReference type="PANTHER" id="PTHR45913">
    <property type="entry name" value="EPM2A-INTERACTING PROTEIN 1"/>
    <property type="match status" value="1"/>
</dbReference>
<sequence>LHTGMGKYVFFIERNGKPMCLICQTSLAQFKSSNLQRHFTTNHAHIDMEFPKDSELRNLKLNTMKKQLEKQAQVFTKFTKQSQAVTLASYQLAWHIARAKKPYSKGEFVKPCFCDVMSILSPENDHLQKKISDLQLSRHTIERRISDLNSDIELQLHSQLQQCEYLSIVLDESCNIQDKPQLAIFVRTVSDDCAVREELLDVVPLKERTRSLDIKEALMSVVVKTSLPLQKLPSISTDGAPSMLGSVNGLVGLCKADDRFPEFLVFHCIIHREQLVSKKLNLDHVMKTVLEIVNYIRTHALNHRQFRNFIDDLEEDDLPGDLVLHCSVRWLSRGKVIACFFELLDAVNRFMEEKRKTYPELTNPQWVLDLAFLINSVDLQGKLKLLPDLVQSVFAFVNKLQLFQKQLQKGELTRFPSVSKASSNKCAELQDSFTERFHDLQTFTAEADCLKSPLVLDEAASQLEIIELWEDDRLKSVLNQGTLQFWNTVPKDKYLNIRLISMFGSTYLCESVFSFLKHVKSKHRSILTDAHLNELLRLSTTEYTPNFKKIVESKDCQKS</sequence>